<gene>
    <name evidence="2" type="ORF">M427DRAFT_71874</name>
</gene>
<keyword evidence="3" id="KW-1185">Reference proteome</keyword>
<dbReference type="SUPFAM" id="SSF50044">
    <property type="entry name" value="SH3-domain"/>
    <property type="match status" value="1"/>
</dbReference>
<reference evidence="2 3" key="1">
    <citation type="journal article" date="2015" name="Genome Biol. Evol.">
        <title>Phylogenomic analyses indicate that early fungi evolved digesting cell walls of algal ancestors of land plants.</title>
        <authorList>
            <person name="Chang Y."/>
            <person name="Wang S."/>
            <person name="Sekimoto S."/>
            <person name="Aerts A.L."/>
            <person name="Choi C."/>
            <person name="Clum A."/>
            <person name="LaButti K.M."/>
            <person name="Lindquist E.A."/>
            <person name="Yee Ngan C."/>
            <person name="Ohm R.A."/>
            <person name="Salamov A.A."/>
            <person name="Grigoriev I.V."/>
            <person name="Spatafora J.W."/>
            <person name="Berbee M.L."/>
        </authorList>
    </citation>
    <scope>NUCLEOTIDE SEQUENCE [LARGE SCALE GENOMIC DNA]</scope>
    <source>
        <strain evidence="2 3">JEL478</strain>
    </source>
</reference>
<evidence type="ECO:0008006" key="4">
    <source>
        <dbReference type="Google" id="ProtNLM"/>
    </source>
</evidence>
<proteinExistence type="predicted"/>
<evidence type="ECO:0000313" key="3">
    <source>
        <dbReference type="Proteomes" id="UP000070544"/>
    </source>
</evidence>
<protein>
    <recommendedName>
        <fullName evidence="4">SH3 domain-containing protein</fullName>
    </recommendedName>
</protein>
<sequence length="533" mass="56706">MYSHRTHTSAETSMMSSRPPPNPFHVVAPPPGPPREPPPPVQSPDAVPPPTSAVEDPPVTPDFSPVGKRFNARLSYDPRQQDELLVAVGDIVEVHVNYGDGWGLSSNHTARKTAVMPFFVLGEPYVSAIVAADTNAGAPPAYSVAAPASEPAPPRTISSYSELLHIADATSPDPQRPGLRTLNLVFRDPSDLEIVGPLAGNSMPEQNCGYKSKRVNGSMMYFQYVPRISSVREIQKRIGKDKKPTIFRLHFLFSDDKIWKQARRLFPPKTEKMWAQTLADKFVKPICAGGQARVAVIDVGGAPEHHIVYLIRSTTAPTSYPTYRLPSKYQREQLNIPQVSSTPLYQLQQTAAPSLPPLDDQTRTRWSVQVGAVFRGVYKAMGTAVVGNPYTTVRQVVPYYGYGYGYYDPTALILLSLMWSPFYGYGFGYGWIGGWDGGYGWGGDWGGPGDFGPGDIGFSDHGGFVGGDWGGDAGGFVGSDFGGGGFGGDFGTSGDFGGGGGGFDFGGGGGDFGGGGFGGDFGGGGGDFGGGGF</sequence>
<dbReference type="AlphaFoldDB" id="A0A139A7J8"/>
<dbReference type="InterPro" id="IPR036028">
    <property type="entry name" value="SH3-like_dom_sf"/>
</dbReference>
<evidence type="ECO:0000313" key="2">
    <source>
        <dbReference type="EMBL" id="KXS12781.1"/>
    </source>
</evidence>
<accession>A0A139A7J8</accession>
<dbReference type="Proteomes" id="UP000070544">
    <property type="component" value="Unassembled WGS sequence"/>
</dbReference>
<dbReference type="OrthoDB" id="5873279at2759"/>
<organism evidence="2 3">
    <name type="scientific">Gonapodya prolifera (strain JEL478)</name>
    <name type="common">Monoblepharis prolifera</name>
    <dbReference type="NCBI Taxonomy" id="1344416"/>
    <lineage>
        <taxon>Eukaryota</taxon>
        <taxon>Fungi</taxon>
        <taxon>Fungi incertae sedis</taxon>
        <taxon>Chytridiomycota</taxon>
        <taxon>Chytridiomycota incertae sedis</taxon>
        <taxon>Monoblepharidomycetes</taxon>
        <taxon>Monoblepharidales</taxon>
        <taxon>Gonapodyaceae</taxon>
        <taxon>Gonapodya</taxon>
    </lineage>
</organism>
<name>A0A139A7J8_GONPJ</name>
<dbReference type="EMBL" id="KQ965785">
    <property type="protein sequence ID" value="KXS12781.1"/>
    <property type="molecule type" value="Genomic_DNA"/>
</dbReference>
<feature type="compositionally biased region" description="Pro residues" evidence="1">
    <location>
        <begin position="18"/>
        <end position="51"/>
    </location>
</feature>
<dbReference type="Gene3D" id="2.30.30.40">
    <property type="entry name" value="SH3 Domains"/>
    <property type="match status" value="1"/>
</dbReference>
<evidence type="ECO:0000256" key="1">
    <source>
        <dbReference type="SAM" id="MobiDB-lite"/>
    </source>
</evidence>
<feature type="region of interest" description="Disordered" evidence="1">
    <location>
        <begin position="1"/>
        <end position="66"/>
    </location>
</feature>